<reference evidence="3 4" key="1">
    <citation type="submission" date="2018-11" db="EMBL/GenBank/DDBJ databases">
        <title>Sequencing the genomes of 1000 actinobacteria strains.</title>
        <authorList>
            <person name="Klenk H.-P."/>
        </authorList>
    </citation>
    <scope>NUCLEOTIDE SEQUENCE [LARGE SCALE GENOMIC DNA]</scope>
    <source>
        <strain evidence="3 4">DSM 14418</strain>
    </source>
</reference>
<keyword evidence="1" id="KW-0812">Transmembrane</keyword>
<dbReference type="SUPFAM" id="SSF52540">
    <property type="entry name" value="P-loop containing nucleoside triphosphate hydrolases"/>
    <property type="match status" value="1"/>
</dbReference>
<dbReference type="PANTHER" id="PTHR43681">
    <property type="entry name" value="TRANSMEMBRANE GTPASE FZO"/>
    <property type="match status" value="1"/>
</dbReference>
<dbReference type="InterPro" id="IPR027417">
    <property type="entry name" value="P-loop_NTPase"/>
</dbReference>
<evidence type="ECO:0000256" key="1">
    <source>
        <dbReference type="SAM" id="Phobius"/>
    </source>
</evidence>
<proteinExistence type="predicted"/>
<dbReference type="PANTHER" id="PTHR43681:SF1">
    <property type="entry name" value="SARCALUMENIN"/>
    <property type="match status" value="1"/>
</dbReference>
<gene>
    <name evidence="3" type="ORF">EDD32_0367</name>
</gene>
<evidence type="ECO:0000313" key="3">
    <source>
        <dbReference type="EMBL" id="RPF25953.1"/>
    </source>
</evidence>
<keyword evidence="1" id="KW-0472">Membrane</keyword>
<dbReference type="AlphaFoldDB" id="A0A3N4YZZ4"/>
<name>A0A3N4YZZ4_9MICO</name>
<keyword evidence="4" id="KW-1185">Reference proteome</keyword>
<keyword evidence="1" id="KW-1133">Transmembrane helix</keyword>
<organism evidence="3 4">
    <name type="scientific">Georgenia muralis</name>
    <dbReference type="NCBI Taxonomy" id="154117"/>
    <lineage>
        <taxon>Bacteria</taxon>
        <taxon>Bacillati</taxon>
        <taxon>Actinomycetota</taxon>
        <taxon>Actinomycetes</taxon>
        <taxon>Micrococcales</taxon>
        <taxon>Bogoriellaceae</taxon>
        <taxon>Georgenia</taxon>
    </lineage>
</organism>
<dbReference type="InterPro" id="IPR045063">
    <property type="entry name" value="Dynamin_N"/>
</dbReference>
<protein>
    <submittedName>
        <fullName evidence="3">Replication fork clamp-binding protein CrfC</fullName>
    </submittedName>
</protein>
<dbReference type="InterPro" id="IPR051943">
    <property type="entry name" value="TRAFAC_Dynamin-like_GTPase"/>
</dbReference>
<evidence type="ECO:0000259" key="2">
    <source>
        <dbReference type="Pfam" id="PF00350"/>
    </source>
</evidence>
<feature type="transmembrane region" description="Helical" evidence="1">
    <location>
        <begin position="461"/>
        <end position="490"/>
    </location>
</feature>
<dbReference type="Gene3D" id="3.40.50.300">
    <property type="entry name" value="P-loop containing nucleotide triphosphate hydrolases"/>
    <property type="match status" value="1"/>
</dbReference>
<dbReference type="Pfam" id="PF00350">
    <property type="entry name" value="Dynamin_N"/>
    <property type="match status" value="1"/>
</dbReference>
<evidence type="ECO:0000313" key="4">
    <source>
        <dbReference type="Proteomes" id="UP000280726"/>
    </source>
</evidence>
<comment type="caution">
    <text evidence="3">The sequence shown here is derived from an EMBL/GenBank/DDBJ whole genome shotgun (WGS) entry which is preliminary data.</text>
</comment>
<accession>A0A3N4YZZ4</accession>
<sequence>MEDLVGLVEQTMRLVGAGDRLDLRRRLEQTRARLLDPSVRVVVVGELKQGKSQLVNALVGAPVCAVDDDVATAVPTLVRHGAEPAAVLVAAGPAGPDGEAVPERRAVPLGEVAAHVSERGNPGNAENLLAAEVALPRSVLEGGLVLVDSPGVGGLDSGHGVATLSALTTADAVLFVTDASQELTEPEVRFLRQALRVCPNVACVLTKTDLYPRWRHIAELDQAHLTTVRGDIPLIPVSSVLRLTAAREADPGLNKESGFPVLVGHLRHQVLGQAERLRRRSVANDLLFTAEHLEMALRSELDALKDPDAAPQIIAGLEAAKQQADEQRRRSSRWQTTLADGMGDLIADMDYDLRDRMRTVQREAETAIDAGDPGQVWPEFTEWLEQRVASAVSDTFVWTNERSIWLAAQVAAHFAQGQVALPTLQVADTSDVLDPVPDVGALDDGHLGVGQKILVGMRGSYGGVLMFGLLTGIAGMALINPISVGAGVLLGGKAYREDKEARLRRRRSEAKTLVRRQIDDVVFQVGKQLRDRLRLVQRLTRDHFTEIAEEQHRSLADSVAAAQRATTTLSAGREARMRQIEAELEKVTRLRRKAESLDRAAPAVAAGAR</sequence>
<feature type="domain" description="Dynamin N-terminal" evidence="2">
    <location>
        <begin position="41"/>
        <end position="206"/>
    </location>
</feature>
<dbReference type="EMBL" id="RKRA01000001">
    <property type="protein sequence ID" value="RPF25953.1"/>
    <property type="molecule type" value="Genomic_DNA"/>
</dbReference>
<dbReference type="Proteomes" id="UP000280726">
    <property type="component" value="Unassembled WGS sequence"/>
</dbReference>